<sequence length="44" mass="5015">MSNITNVSITNIIATNKGFNMLSLNFFFAVMPTRYDKMLKTTPK</sequence>
<name>A0A645IVI3_9ZZZZ</name>
<dbReference type="AlphaFoldDB" id="A0A645IVI3"/>
<comment type="caution">
    <text evidence="1">The sequence shown here is derived from an EMBL/GenBank/DDBJ whole genome shotgun (WGS) entry which is preliminary data.</text>
</comment>
<accession>A0A645IVI3</accession>
<dbReference type="EMBL" id="VSSQ01124677">
    <property type="protein sequence ID" value="MPN55435.1"/>
    <property type="molecule type" value="Genomic_DNA"/>
</dbReference>
<evidence type="ECO:0000313" key="1">
    <source>
        <dbReference type="EMBL" id="MPN55435.1"/>
    </source>
</evidence>
<protein>
    <submittedName>
        <fullName evidence="1">Uncharacterized protein</fullName>
    </submittedName>
</protein>
<proteinExistence type="predicted"/>
<reference evidence="1" key="1">
    <citation type="submission" date="2019-08" db="EMBL/GenBank/DDBJ databases">
        <authorList>
            <person name="Kucharzyk K."/>
            <person name="Murdoch R.W."/>
            <person name="Higgins S."/>
            <person name="Loffler F."/>
        </authorList>
    </citation>
    <scope>NUCLEOTIDE SEQUENCE</scope>
</reference>
<gene>
    <name evidence="1" type="ORF">SDC9_203117</name>
</gene>
<organism evidence="1">
    <name type="scientific">bioreactor metagenome</name>
    <dbReference type="NCBI Taxonomy" id="1076179"/>
    <lineage>
        <taxon>unclassified sequences</taxon>
        <taxon>metagenomes</taxon>
        <taxon>ecological metagenomes</taxon>
    </lineage>
</organism>